<dbReference type="AlphaFoldDB" id="A0AAE3KZS1"/>
<evidence type="ECO:0000256" key="1">
    <source>
        <dbReference type="SAM" id="SignalP"/>
    </source>
</evidence>
<evidence type="ECO:0000313" key="3">
    <source>
        <dbReference type="Proteomes" id="UP001205748"/>
    </source>
</evidence>
<dbReference type="EMBL" id="JANKAS010000006">
    <property type="protein sequence ID" value="MCR1899071.1"/>
    <property type="molecule type" value="Genomic_DNA"/>
</dbReference>
<feature type="chain" id="PRO_5042281391" description="Lipoprotein" evidence="1">
    <location>
        <begin position="23"/>
        <end position="232"/>
    </location>
</feature>
<dbReference type="RefSeq" id="WP_257531020.1">
    <property type="nucleotide sequence ID" value="NZ_JANKAS010000006.1"/>
</dbReference>
<evidence type="ECO:0008006" key="4">
    <source>
        <dbReference type="Google" id="ProtNLM"/>
    </source>
</evidence>
<evidence type="ECO:0000313" key="2">
    <source>
        <dbReference type="EMBL" id="MCR1899071.1"/>
    </source>
</evidence>
<organism evidence="2 3">
    <name type="scientific">Irregularibacter muris</name>
    <dbReference type="NCBI Taxonomy" id="1796619"/>
    <lineage>
        <taxon>Bacteria</taxon>
        <taxon>Bacillati</taxon>
        <taxon>Bacillota</taxon>
        <taxon>Clostridia</taxon>
        <taxon>Eubacteriales</taxon>
        <taxon>Eubacteriaceae</taxon>
        <taxon>Irregularibacter</taxon>
    </lineage>
</organism>
<dbReference type="PROSITE" id="PS51257">
    <property type="entry name" value="PROKAR_LIPOPROTEIN"/>
    <property type="match status" value="1"/>
</dbReference>
<gene>
    <name evidence="2" type="ORF">NSA47_08760</name>
</gene>
<proteinExistence type="predicted"/>
<keyword evidence="1" id="KW-0732">Signal</keyword>
<sequence>MKLIKFFTLIFALSLLFGCSHGASGDAEYEEMINTIKNIEISQNKLITFNTTFDKYKKAFEGKFITENLEKHFIGEDQESGFPLASILKGDIDQEFLEDPMKHVDPNYEVNVVNGAIVQKLTKIDFSKLYLNDTEDKATIYAKKSHEYDEDNIFVDEIKGLDDTKSHVIISKYVFKKMENEWKIMSIDDTAGEIVLKNEETGKYELFTPDAPTHLSEEIDYIKTIDVESENF</sequence>
<protein>
    <recommendedName>
        <fullName evidence="4">Lipoprotein</fullName>
    </recommendedName>
</protein>
<keyword evidence="3" id="KW-1185">Reference proteome</keyword>
<dbReference type="Proteomes" id="UP001205748">
    <property type="component" value="Unassembled WGS sequence"/>
</dbReference>
<reference evidence="2" key="1">
    <citation type="submission" date="2022-07" db="EMBL/GenBank/DDBJ databases">
        <title>Enhanced cultured diversity of the mouse gut microbiota enables custom-made synthetic communities.</title>
        <authorList>
            <person name="Afrizal A."/>
        </authorList>
    </citation>
    <scope>NUCLEOTIDE SEQUENCE</scope>
    <source>
        <strain evidence="2">DSM 28593</strain>
    </source>
</reference>
<accession>A0AAE3KZS1</accession>
<feature type="signal peptide" evidence="1">
    <location>
        <begin position="1"/>
        <end position="22"/>
    </location>
</feature>
<name>A0AAE3KZS1_9FIRM</name>
<comment type="caution">
    <text evidence="2">The sequence shown here is derived from an EMBL/GenBank/DDBJ whole genome shotgun (WGS) entry which is preliminary data.</text>
</comment>